<evidence type="ECO:0000313" key="3">
    <source>
        <dbReference type="EMBL" id="ABK16700.1"/>
    </source>
</evidence>
<dbReference type="SUPFAM" id="SSF159245">
    <property type="entry name" value="AttH-like"/>
    <property type="match status" value="1"/>
</dbReference>
<organism evidence="3 4">
    <name type="scientific">Syntrophobacter fumaroxidans (strain DSM 10017 / MPOB)</name>
    <dbReference type="NCBI Taxonomy" id="335543"/>
    <lineage>
        <taxon>Bacteria</taxon>
        <taxon>Pseudomonadati</taxon>
        <taxon>Thermodesulfobacteriota</taxon>
        <taxon>Syntrophobacteria</taxon>
        <taxon>Syntrophobacterales</taxon>
        <taxon>Syntrophobacteraceae</taxon>
        <taxon>Syntrophobacter</taxon>
    </lineage>
</organism>
<dbReference type="eggNOG" id="COG5621">
    <property type="taxonomic scope" value="Bacteria"/>
</dbReference>
<keyword evidence="1" id="KW-0732">Signal</keyword>
<evidence type="ECO:0000313" key="4">
    <source>
        <dbReference type="Proteomes" id="UP000001784"/>
    </source>
</evidence>
<dbReference type="InterPro" id="IPR010791">
    <property type="entry name" value="AttH_dom"/>
</dbReference>
<dbReference type="Pfam" id="PF07143">
    <property type="entry name" value="CrtC"/>
    <property type="match status" value="1"/>
</dbReference>
<protein>
    <recommendedName>
        <fullName evidence="2">AttH domain-containing protein</fullName>
    </recommendedName>
</protein>
<dbReference type="HOGENOM" id="CLU_040626_1_0_7"/>
<dbReference type="InParanoid" id="A0LGZ8"/>
<dbReference type="PANTHER" id="PTHR38591">
    <property type="entry name" value="HYDROLASE"/>
    <property type="match status" value="1"/>
</dbReference>
<dbReference type="AlphaFoldDB" id="A0LGZ8"/>
<dbReference type="PANTHER" id="PTHR38591:SF1">
    <property type="entry name" value="BLL1000 PROTEIN"/>
    <property type="match status" value="1"/>
</dbReference>
<dbReference type="Pfam" id="PF17186">
    <property type="entry name" value="Lipocalin_9"/>
    <property type="match status" value="1"/>
</dbReference>
<dbReference type="Proteomes" id="UP000001784">
    <property type="component" value="Chromosome"/>
</dbReference>
<feature type="signal peptide" evidence="1">
    <location>
        <begin position="1"/>
        <end position="26"/>
    </location>
</feature>
<keyword evidence="4" id="KW-1185">Reference proteome</keyword>
<proteinExistence type="predicted"/>
<dbReference type="RefSeq" id="WP_011697871.1">
    <property type="nucleotide sequence ID" value="NC_008554.1"/>
</dbReference>
<evidence type="ECO:0000256" key="1">
    <source>
        <dbReference type="SAM" id="SignalP"/>
    </source>
</evidence>
<sequence length="378" mass="41631" precursor="true">MNIIRTLVPVCVLLLWLCLPGTSATAPGESYPAVSGPCLLRFPDDHGAHPDFQTEWWYYTGNLRSSDGKPFGFQLTFFRRRLIPPGHEGTLAEPASKWRTAQVYLAHAAVSDITGKRFHHAERMSRGTLGFAGTLDSPGTTTVFLGNWSAELGAEIHRLRADTGEFSIDLDLRPGKPPVLHGQSGYSRKGRRPESASCYYSLTRLEAEGSIGLEGKSVSVQGTAWMDHEFSSAALESDLEGWDWFSLQLSDGTELMIYLLREKGGLVSAASSGTLVERSGSTIHIESTDMEAQATEHWTSPDTGVRYPQEWSFRIRSPDMEFTVVSNLPNQEMRTPGTTGVTYWEGSVTARGRRAGTSFEAQGYMELTGYDKPMAGVF</sequence>
<accession>A0LGZ8</accession>
<dbReference type="Gene3D" id="2.40.370.10">
    <property type="entry name" value="AttH-like domain"/>
    <property type="match status" value="2"/>
</dbReference>
<dbReference type="STRING" id="335543.Sfum_1006"/>
<evidence type="ECO:0000259" key="2">
    <source>
        <dbReference type="Pfam" id="PF07143"/>
    </source>
</evidence>
<dbReference type="EMBL" id="CP000478">
    <property type="protein sequence ID" value="ABK16700.1"/>
    <property type="molecule type" value="Genomic_DNA"/>
</dbReference>
<dbReference type="KEGG" id="sfu:Sfum_1006"/>
<name>A0LGZ8_SYNFM</name>
<dbReference type="InterPro" id="IPR023374">
    <property type="entry name" value="AttH-like_dom_sf"/>
</dbReference>
<reference evidence="3 4" key="1">
    <citation type="submission" date="2006-10" db="EMBL/GenBank/DDBJ databases">
        <title>Complete sequence of Syntrophobacter fumaroxidans MPOB.</title>
        <authorList>
            <consortium name="US DOE Joint Genome Institute"/>
            <person name="Copeland A."/>
            <person name="Lucas S."/>
            <person name="Lapidus A."/>
            <person name="Barry K."/>
            <person name="Detter J.C."/>
            <person name="Glavina del Rio T."/>
            <person name="Hammon N."/>
            <person name="Israni S."/>
            <person name="Pitluck S."/>
            <person name="Goltsman E.G."/>
            <person name="Martinez M."/>
            <person name="Schmutz J."/>
            <person name="Larimer F."/>
            <person name="Land M."/>
            <person name="Hauser L."/>
            <person name="Kyrpides N."/>
            <person name="Kim E."/>
            <person name="Boone D.R."/>
            <person name="Brockman F."/>
            <person name="Culley D."/>
            <person name="Ferry J."/>
            <person name="Gunsalus R."/>
            <person name="McInerney M.J."/>
            <person name="Morrison M."/>
            <person name="Plugge C."/>
            <person name="Rohlin L."/>
            <person name="Scholten J."/>
            <person name="Sieber J."/>
            <person name="Stams A.J.M."/>
            <person name="Worm P."/>
            <person name="Henstra A.M."/>
            <person name="Richardson P."/>
        </authorList>
    </citation>
    <scope>NUCLEOTIDE SEQUENCE [LARGE SCALE GENOMIC DNA]</scope>
    <source>
        <strain evidence="4">DSM 10017 / MPOB</strain>
    </source>
</reference>
<feature type="chain" id="PRO_5002626752" description="AttH domain-containing protein" evidence="1">
    <location>
        <begin position="27"/>
        <end position="378"/>
    </location>
</feature>
<gene>
    <name evidence="3" type="ordered locus">Sfum_1006</name>
</gene>
<feature type="domain" description="AttH" evidence="2">
    <location>
        <begin position="54"/>
        <end position="232"/>
    </location>
</feature>